<evidence type="ECO:0000313" key="2">
    <source>
        <dbReference type="EMBL" id="PWI59052.1"/>
    </source>
</evidence>
<protein>
    <submittedName>
        <fullName evidence="2">Uncharacterized protein</fullName>
    </submittedName>
</protein>
<sequence>MAVREHEGDENIRAKPTRETKWGTDHSLRDPFAVMRKERRQRIQMLLSLWEAQMVRLEQRAVTYFFEANAAQIADLFPAKRKAEQRIQALSLFLQTLDNMR</sequence>
<evidence type="ECO:0000313" key="3">
    <source>
        <dbReference type="Proteomes" id="UP000245380"/>
    </source>
</evidence>
<comment type="caution">
    <text evidence="2">The sequence shown here is derived from an EMBL/GenBank/DDBJ whole genome shotgun (WGS) entry which is preliminary data.</text>
</comment>
<keyword evidence="3" id="KW-1185">Reference proteome</keyword>
<feature type="region of interest" description="Disordered" evidence="1">
    <location>
        <begin position="1"/>
        <end position="25"/>
    </location>
</feature>
<dbReference type="EMBL" id="MPDK01000001">
    <property type="protein sequence ID" value="PWI59052.1"/>
    <property type="molecule type" value="Genomic_DNA"/>
</dbReference>
<dbReference type="RefSeq" id="WP_109429132.1">
    <property type="nucleotide sequence ID" value="NZ_MPDK01000001.1"/>
</dbReference>
<accession>A0A2U3DCR1</accession>
<organism evidence="2 3">
    <name type="scientific">Sulfoacidibacillus thermotolerans</name>
    <name type="common">Acidibacillus sulfuroxidans</name>
    <dbReference type="NCBI Taxonomy" id="1765684"/>
    <lineage>
        <taxon>Bacteria</taxon>
        <taxon>Bacillati</taxon>
        <taxon>Bacillota</taxon>
        <taxon>Bacilli</taxon>
        <taxon>Bacillales</taxon>
        <taxon>Alicyclobacillaceae</taxon>
        <taxon>Sulfoacidibacillus</taxon>
    </lineage>
</organism>
<reference evidence="2 3" key="1">
    <citation type="submission" date="2016-11" db="EMBL/GenBank/DDBJ databases">
        <title>Comparative genomics of Acidibacillus ferroxidans species.</title>
        <authorList>
            <person name="Oliveira G."/>
            <person name="Nunes G."/>
            <person name="Oliveira R."/>
            <person name="Araujo F."/>
            <person name="Salim A."/>
            <person name="Scholte L."/>
            <person name="Morais D."/>
            <person name="Nancucheo I."/>
            <person name="Johnson D.B."/>
            <person name="Grail B."/>
            <person name="Bittencourt J."/>
            <person name="Valadares R."/>
        </authorList>
    </citation>
    <scope>NUCLEOTIDE SEQUENCE [LARGE SCALE GENOMIC DNA]</scope>
    <source>
        <strain evidence="2 3">Y002</strain>
    </source>
</reference>
<dbReference type="Proteomes" id="UP000245380">
    <property type="component" value="Unassembled WGS sequence"/>
</dbReference>
<gene>
    <name evidence="2" type="ORF">BM613_00095</name>
</gene>
<name>A0A2U3DCR1_SULT2</name>
<dbReference type="AlphaFoldDB" id="A0A2U3DCR1"/>
<evidence type="ECO:0000256" key="1">
    <source>
        <dbReference type="SAM" id="MobiDB-lite"/>
    </source>
</evidence>
<proteinExistence type="predicted"/>